<accession>A0A2N5T477</accession>
<dbReference type="EMBL" id="PGCI01000701">
    <property type="protein sequence ID" value="PLW20292.1"/>
    <property type="molecule type" value="Genomic_DNA"/>
</dbReference>
<dbReference type="OrthoDB" id="29523at2759"/>
<evidence type="ECO:0008006" key="8">
    <source>
        <dbReference type="Google" id="ProtNLM"/>
    </source>
</evidence>
<dbReference type="EMBL" id="PGCJ01000924">
    <property type="protein sequence ID" value="PLW14313.1"/>
    <property type="molecule type" value="Genomic_DNA"/>
</dbReference>
<proteinExistence type="predicted"/>
<feature type="compositionally biased region" description="Basic and acidic residues" evidence="1">
    <location>
        <begin position="1"/>
        <end position="18"/>
    </location>
</feature>
<sequence>MGLAGRREKQTIGDDPRNTKWAKNESNPGFKILSSMGWTPSTTTLGAASMASTTMPAASSWKRLPGAILPVIKSSTSGLGANPAQASSSTYLTGAPRFVRASQGISPLPQSEDMMEASTMLAGENDPDQSTKIAIVSQGGGFDDLLSRLNHAKNNTSATIASTRTISTLKPTEENELDSQAFVVVIDKDTQPKTKSGRKKDKKSSKPEKKKRVRILELCSHGASTPSLESDLLEDEQPKKKKSKKSSQRSSPEPLQKEKASSRASGQKSKKRKKSVLCSPTLSTPNPEQPVEEEDEELVATSSGPIRISRPINPRVAARAKFINSKKLASSAGNAQAMAEILGIPPPA</sequence>
<dbReference type="Proteomes" id="UP000235392">
    <property type="component" value="Unassembled WGS sequence"/>
</dbReference>
<dbReference type="Proteomes" id="UP000235388">
    <property type="component" value="Unassembled WGS sequence"/>
</dbReference>
<dbReference type="EMBL" id="PGCI01000219">
    <property type="protein sequence ID" value="PLW33484.1"/>
    <property type="molecule type" value="Genomic_DNA"/>
</dbReference>
<comment type="caution">
    <text evidence="3">The sequence shown here is derived from an EMBL/GenBank/DDBJ whole genome shotgun (WGS) entry which is preliminary data.</text>
</comment>
<feature type="compositionally biased region" description="Basic residues" evidence="1">
    <location>
        <begin position="195"/>
        <end position="213"/>
    </location>
</feature>
<evidence type="ECO:0000313" key="2">
    <source>
        <dbReference type="EMBL" id="PLW14313.1"/>
    </source>
</evidence>
<dbReference type="STRING" id="200324.A0A2N5T477"/>
<dbReference type="AlphaFoldDB" id="A0A2N5T477"/>
<keyword evidence="6" id="KW-1185">Reference proteome</keyword>
<feature type="region of interest" description="Disordered" evidence="1">
    <location>
        <begin position="1"/>
        <end position="36"/>
    </location>
</feature>
<protein>
    <recommendedName>
        <fullName evidence="8">G-patch domain-containing protein</fullName>
    </recommendedName>
</protein>
<organism evidence="3 7">
    <name type="scientific">Puccinia coronata f. sp. avenae</name>
    <dbReference type="NCBI Taxonomy" id="200324"/>
    <lineage>
        <taxon>Eukaryota</taxon>
        <taxon>Fungi</taxon>
        <taxon>Dikarya</taxon>
        <taxon>Basidiomycota</taxon>
        <taxon>Pucciniomycotina</taxon>
        <taxon>Pucciniomycetes</taxon>
        <taxon>Pucciniales</taxon>
        <taxon>Pucciniaceae</taxon>
        <taxon>Puccinia</taxon>
    </lineage>
</organism>
<name>A0A2N5T477_9BASI</name>
<reference evidence="6 7" key="1">
    <citation type="submission" date="2017-11" db="EMBL/GenBank/DDBJ databases">
        <title>De novo assembly and phasing of dikaryotic genomes from two isolates of Puccinia coronata f. sp. avenae, the causal agent of oat crown rust.</title>
        <authorList>
            <person name="Miller M.E."/>
            <person name="Zhang Y."/>
            <person name="Omidvar V."/>
            <person name="Sperschneider J."/>
            <person name="Schwessinger B."/>
            <person name="Raley C."/>
            <person name="Palmer J.M."/>
            <person name="Garnica D."/>
            <person name="Upadhyaya N."/>
            <person name="Rathjen J."/>
            <person name="Taylor J.M."/>
            <person name="Park R.F."/>
            <person name="Dodds P.N."/>
            <person name="Hirsch C.D."/>
            <person name="Kianian S.F."/>
            <person name="Figueroa M."/>
        </authorList>
    </citation>
    <scope>NUCLEOTIDE SEQUENCE [LARGE SCALE GENOMIC DNA]</scope>
    <source>
        <strain evidence="2">12NC29</strain>
        <strain evidence="3">12SD80</strain>
    </source>
</reference>
<evidence type="ECO:0000256" key="1">
    <source>
        <dbReference type="SAM" id="MobiDB-lite"/>
    </source>
</evidence>
<feature type="region of interest" description="Disordered" evidence="1">
    <location>
        <begin position="188"/>
        <end position="309"/>
    </location>
</feature>
<gene>
    <name evidence="5" type="ORF">PCANC_10466</name>
    <name evidence="2" type="ORF">PCANC_22594</name>
    <name evidence="4" type="ORF">PCASD_14402</name>
    <name evidence="3" type="ORF">PCASD_19732</name>
</gene>
<evidence type="ECO:0000313" key="3">
    <source>
        <dbReference type="EMBL" id="PLW20292.1"/>
    </source>
</evidence>
<dbReference type="EMBL" id="PGCJ01000094">
    <property type="protein sequence ID" value="PLW49695.1"/>
    <property type="molecule type" value="Genomic_DNA"/>
</dbReference>
<evidence type="ECO:0000313" key="5">
    <source>
        <dbReference type="EMBL" id="PLW49695.1"/>
    </source>
</evidence>
<evidence type="ECO:0000313" key="7">
    <source>
        <dbReference type="Proteomes" id="UP000235392"/>
    </source>
</evidence>
<evidence type="ECO:0000313" key="6">
    <source>
        <dbReference type="Proteomes" id="UP000235388"/>
    </source>
</evidence>
<evidence type="ECO:0000313" key="4">
    <source>
        <dbReference type="EMBL" id="PLW33484.1"/>
    </source>
</evidence>